<feature type="region of interest" description="Disordered" evidence="1">
    <location>
        <begin position="1"/>
        <end position="34"/>
    </location>
</feature>
<evidence type="ECO:0000313" key="3">
    <source>
        <dbReference type="Proteomes" id="UP000593765"/>
    </source>
</evidence>
<dbReference type="KEGG" id="hbs:IPV69_19140"/>
<evidence type="ECO:0000256" key="1">
    <source>
        <dbReference type="SAM" id="MobiDB-lite"/>
    </source>
</evidence>
<dbReference type="RefSeq" id="WP_206291326.1">
    <property type="nucleotide sequence ID" value="NZ_CP063458.1"/>
</dbReference>
<organism evidence="2 3">
    <name type="scientific">Humisphaera borealis</name>
    <dbReference type="NCBI Taxonomy" id="2807512"/>
    <lineage>
        <taxon>Bacteria</taxon>
        <taxon>Pseudomonadati</taxon>
        <taxon>Planctomycetota</taxon>
        <taxon>Phycisphaerae</taxon>
        <taxon>Tepidisphaerales</taxon>
        <taxon>Tepidisphaeraceae</taxon>
        <taxon>Humisphaera</taxon>
    </lineage>
</organism>
<dbReference type="AlphaFoldDB" id="A0A7M2WS58"/>
<gene>
    <name evidence="2" type="ORF">IPV69_19140</name>
</gene>
<reference evidence="2 3" key="1">
    <citation type="submission" date="2020-10" db="EMBL/GenBank/DDBJ databases">
        <title>Wide distribution of Phycisphaera-like planctomycetes from WD2101 soil group in peatlands and genome analysis of the first cultivated representative.</title>
        <authorList>
            <person name="Dedysh S.N."/>
            <person name="Beletsky A.V."/>
            <person name="Ivanova A."/>
            <person name="Kulichevskaya I.S."/>
            <person name="Suzina N.E."/>
            <person name="Philippov D.A."/>
            <person name="Rakitin A.L."/>
            <person name="Mardanov A.V."/>
            <person name="Ravin N.V."/>
        </authorList>
    </citation>
    <scope>NUCLEOTIDE SEQUENCE [LARGE SCALE GENOMIC DNA]</scope>
    <source>
        <strain evidence="2 3">M1803</strain>
    </source>
</reference>
<feature type="region of interest" description="Disordered" evidence="1">
    <location>
        <begin position="141"/>
        <end position="173"/>
    </location>
</feature>
<feature type="region of interest" description="Disordered" evidence="1">
    <location>
        <begin position="197"/>
        <end position="240"/>
    </location>
</feature>
<accession>A0A7M2WS58</accession>
<name>A0A7M2WS58_9BACT</name>
<evidence type="ECO:0000313" key="2">
    <source>
        <dbReference type="EMBL" id="QOV88347.1"/>
    </source>
</evidence>
<proteinExistence type="predicted"/>
<evidence type="ECO:0008006" key="4">
    <source>
        <dbReference type="Google" id="ProtNLM"/>
    </source>
</evidence>
<keyword evidence="3" id="KW-1185">Reference proteome</keyword>
<dbReference type="Proteomes" id="UP000593765">
    <property type="component" value="Chromosome"/>
</dbReference>
<dbReference type="EMBL" id="CP063458">
    <property type="protein sequence ID" value="QOV88347.1"/>
    <property type="molecule type" value="Genomic_DNA"/>
</dbReference>
<sequence>MSATPEATPTMLERAAPQSASGPAHSAGSQPQPLRLTLQPGAAAKQIVPWLSRGIAIRKHRLRDLTDLDKARSEKKAWVAAYTDLLSKLFDGPAVAEACNDWIGRLLPEYAPLGLVIEQFYEEMDHRLRRLQAVVDHLEDMAEESPPVEPASGTAQPSAGQAAAKKDEPKGKSLNWARLFPTAEELTGQALPLSEQAVPKSAHTDGPNGRAAEVTSSASGSGGAAHAKSPEHKAHAAPGTLPPVVKPVGLLLVQSADDAKPICEFLTDLAVTPRVVLMADAKPNDPELLMSGTTAPAFALIWPCEGDAVTANASRFQFQLGFLVGRLGLSRVCLMQTVGKPAESSPVPAITLDAHGGWQLPLARTLKRAGVAVDLNRLC</sequence>
<protein>
    <recommendedName>
        <fullName evidence="4">CD-NTase-associated protein 12/Pycsar effector protein TIR domain-containing protein</fullName>
    </recommendedName>
</protein>